<keyword evidence="4" id="KW-0472">Membrane</keyword>
<dbReference type="PANTHER" id="PTHR42723">
    <property type="entry name" value="CHLOROPHYLL SYNTHASE"/>
    <property type="match status" value="1"/>
</dbReference>
<reference evidence="6" key="1">
    <citation type="journal article" date="2019" name="Int. J. Syst. Evol. Microbiol.">
        <title>The Global Catalogue of Microorganisms (GCM) 10K type strain sequencing project: providing services to taxonomists for standard genome sequencing and annotation.</title>
        <authorList>
            <consortium name="The Broad Institute Genomics Platform"/>
            <consortium name="The Broad Institute Genome Sequencing Center for Infectious Disease"/>
            <person name="Wu L."/>
            <person name="Ma J."/>
        </authorList>
    </citation>
    <scope>NUCLEOTIDE SEQUENCE [LARGE SCALE GENOMIC DNA]</scope>
    <source>
        <strain evidence="6">JCM 9377</strain>
    </source>
</reference>
<evidence type="ECO:0000256" key="2">
    <source>
        <dbReference type="ARBA" id="ARBA00022692"/>
    </source>
</evidence>
<evidence type="ECO:0000256" key="1">
    <source>
        <dbReference type="ARBA" id="ARBA00004141"/>
    </source>
</evidence>
<evidence type="ECO:0000256" key="3">
    <source>
        <dbReference type="ARBA" id="ARBA00022989"/>
    </source>
</evidence>
<protein>
    <submittedName>
        <fullName evidence="5">UbiA family prenyltransferase</fullName>
    </submittedName>
</protein>
<dbReference type="Proteomes" id="UP001501237">
    <property type="component" value="Unassembled WGS sequence"/>
</dbReference>
<keyword evidence="2" id="KW-0812">Transmembrane</keyword>
<dbReference type="InterPro" id="IPR000537">
    <property type="entry name" value="UbiA_prenyltransferase"/>
</dbReference>
<accession>A0ABP6QPN2</accession>
<dbReference type="CDD" id="cd13964">
    <property type="entry name" value="PT_UbiA_1"/>
    <property type="match status" value="1"/>
</dbReference>
<evidence type="ECO:0000313" key="6">
    <source>
        <dbReference type="Proteomes" id="UP001501237"/>
    </source>
</evidence>
<organism evidence="5 6">
    <name type="scientific">Actinocorallia longicatena</name>
    <dbReference type="NCBI Taxonomy" id="111803"/>
    <lineage>
        <taxon>Bacteria</taxon>
        <taxon>Bacillati</taxon>
        <taxon>Actinomycetota</taxon>
        <taxon>Actinomycetes</taxon>
        <taxon>Streptosporangiales</taxon>
        <taxon>Thermomonosporaceae</taxon>
        <taxon>Actinocorallia</taxon>
    </lineage>
</organism>
<dbReference type="RefSeq" id="WP_344839714.1">
    <property type="nucleotide sequence ID" value="NZ_BAAAUV010000050.1"/>
</dbReference>
<evidence type="ECO:0000313" key="5">
    <source>
        <dbReference type="EMBL" id="GAA3242312.1"/>
    </source>
</evidence>
<dbReference type="Pfam" id="PF01040">
    <property type="entry name" value="UbiA"/>
    <property type="match status" value="1"/>
</dbReference>
<evidence type="ECO:0000256" key="4">
    <source>
        <dbReference type="ARBA" id="ARBA00023136"/>
    </source>
</evidence>
<name>A0ABP6QPN2_9ACTN</name>
<dbReference type="EMBL" id="BAAAUV010000050">
    <property type="protein sequence ID" value="GAA3242312.1"/>
    <property type="molecule type" value="Genomic_DNA"/>
</dbReference>
<comment type="subcellular location">
    <subcellularLocation>
        <location evidence="1">Membrane</location>
        <topology evidence="1">Multi-pass membrane protein</topology>
    </subcellularLocation>
</comment>
<comment type="caution">
    <text evidence="5">The sequence shown here is derived from an EMBL/GenBank/DDBJ whole genome shotgun (WGS) entry which is preliminary data.</text>
</comment>
<sequence length="279" mass="27222">MTGIGVLAELVRAPAALTVPGDVLAGAAAAGRPMDRSLAGLAVGSVCLYWAGMALNDYADRDLDRVERPERPIPSGRVSPGLALGIAAGLTGAGVVCAGLAGGRSALGVAVPLAATVWLYDLAAKNSPAGPVVMAAARGLNVLMGSGTVRAGLLPAGLVAAHVLGVTALSRGEVHGTRKEVPLATLSGSGAVAVLAGASRRLAAAVLAASYLAAVGGAQSAAVQQPTPGRVRRAVGAGILGLIPLQAALIARRGPAGAGPVSAAAHPLARALARRRSVT</sequence>
<gene>
    <name evidence="5" type="ORF">GCM10010468_79940</name>
</gene>
<dbReference type="PANTHER" id="PTHR42723:SF1">
    <property type="entry name" value="CHLOROPHYLL SYNTHASE, CHLOROPLASTIC"/>
    <property type="match status" value="1"/>
</dbReference>
<keyword evidence="6" id="KW-1185">Reference proteome</keyword>
<dbReference type="InterPro" id="IPR044878">
    <property type="entry name" value="UbiA_sf"/>
</dbReference>
<dbReference type="Gene3D" id="1.10.357.140">
    <property type="entry name" value="UbiA prenyltransferase"/>
    <property type="match status" value="1"/>
</dbReference>
<dbReference type="NCBIfam" id="NF045897">
    <property type="entry name" value="SCO3242_trans"/>
    <property type="match status" value="1"/>
</dbReference>
<keyword evidence="3" id="KW-1133">Transmembrane helix</keyword>
<proteinExistence type="predicted"/>
<dbReference type="InterPro" id="IPR050475">
    <property type="entry name" value="Prenyltransferase_related"/>
</dbReference>